<organism evidence="1 3">
    <name type="scientific">Didymodactylos carnosus</name>
    <dbReference type="NCBI Taxonomy" id="1234261"/>
    <lineage>
        <taxon>Eukaryota</taxon>
        <taxon>Metazoa</taxon>
        <taxon>Spiralia</taxon>
        <taxon>Gnathifera</taxon>
        <taxon>Rotifera</taxon>
        <taxon>Eurotatoria</taxon>
        <taxon>Bdelloidea</taxon>
        <taxon>Philodinida</taxon>
        <taxon>Philodinidae</taxon>
        <taxon>Didymodactylos</taxon>
    </lineage>
</organism>
<dbReference type="PANTHER" id="PTHR47027">
    <property type="entry name" value="REVERSE TRANSCRIPTASE DOMAIN-CONTAINING PROTEIN"/>
    <property type="match status" value="1"/>
</dbReference>
<sequence>MLHGVIWRRKTVLVDSKLRIFKACVLPVLIYGSEVWSTTVVQESRTKTFYMKCLRTILGLNLGDRVPNEKILDLSGQPSIDLLLRRNRLRWFGHVNRMVNVQNEPSLLKNVMFSYFPNAKRPPNAGTRKRWEKKIMEDLEKSGVKNWRRDTLNRDLWRDLINAQVQSKSVHPQLKQLVKNYKDKADERRAIQTQISQENPPKKVIEVLVKNMNGLYTCPDCNRAFKPQGITGHARTCAKKWCKKNNIIGCKCTTSTQITVTL</sequence>
<evidence type="ECO:0000313" key="3">
    <source>
        <dbReference type="Proteomes" id="UP000663829"/>
    </source>
</evidence>
<protein>
    <submittedName>
        <fullName evidence="1">Uncharacterized protein</fullName>
    </submittedName>
</protein>
<dbReference type="Proteomes" id="UP000681722">
    <property type="component" value="Unassembled WGS sequence"/>
</dbReference>
<keyword evidence="3" id="KW-1185">Reference proteome</keyword>
<gene>
    <name evidence="1" type="ORF">GPM918_LOCUS423</name>
    <name evidence="2" type="ORF">SRO942_LOCUS424</name>
</gene>
<name>A0A813P1W0_9BILA</name>
<comment type="caution">
    <text evidence="1">The sequence shown here is derived from an EMBL/GenBank/DDBJ whole genome shotgun (WGS) entry which is preliminary data.</text>
</comment>
<reference evidence="1" key="1">
    <citation type="submission" date="2021-02" db="EMBL/GenBank/DDBJ databases">
        <authorList>
            <person name="Nowell W R."/>
        </authorList>
    </citation>
    <scope>NUCLEOTIDE SEQUENCE</scope>
</reference>
<dbReference type="EMBL" id="CAJNOQ010000032">
    <property type="protein sequence ID" value="CAF0743818.1"/>
    <property type="molecule type" value="Genomic_DNA"/>
</dbReference>
<dbReference type="AlphaFoldDB" id="A0A813P1W0"/>
<accession>A0A813P1W0</accession>
<dbReference type="PANTHER" id="PTHR47027:SF20">
    <property type="entry name" value="REVERSE TRANSCRIPTASE-LIKE PROTEIN WITH RNA-DIRECTED DNA POLYMERASE DOMAIN"/>
    <property type="match status" value="1"/>
</dbReference>
<proteinExistence type="predicted"/>
<dbReference type="EMBL" id="CAJOBC010000032">
    <property type="protein sequence ID" value="CAF3522412.1"/>
    <property type="molecule type" value="Genomic_DNA"/>
</dbReference>
<evidence type="ECO:0000313" key="2">
    <source>
        <dbReference type="EMBL" id="CAF3522412.1"/>
    </source>
</evidence>
<dbReference type="OrthoDB" id="425681at2759"/>
<dbReference type="Proteomes" id="UP000663829">
    <property type="component" value="Unassembled WGS sequence"/>
</dbReference>
<evidence type="ECO:0000313" key="1">
    <source>
        <dbReference type="EMBL" id="CAF0743818.1"/>
    </source>
</evidence>